<organism evidence="6 7">
    <name type="scientific">Bordetella genomosp. 9</name>
    <dbReference type="NCBI Taxonomy" id="1416803"/>
    <lineage>
        <taxon>Bacteria</taxon>
        <taxon>Pseudomonadati</taxon>
        <taxon>Pseudomonadota</taxon>
        <taxon>Betaproteobacteria</taxon>
        <taxon>Burkholderiales</taxon>
        <taxon>Alcaligenaceae</taxon>
        <taxon>Bordetella</taxon>
    </lineage>
</organism>
<dbReference type="InterPro" id="IPR036390">
    <property type="entry name" value="WH_DNA-bd_sf"/>
</dbReference>
<dbReference type="AlphaFoldDB" id="A0A261R2G7"/>
<evidence type="ECO:0000313" key="6">
    <source>
        <dbReference type="EMBL" id="OZI19199.1"/>
    </source>
</evidence>
<dbReference type="InterPro" id="IPR058163">
    <property type="entry name" value="LysR-type_TF_proteobact-type"/>
</dbReference>
<name>A0A261R2G7_9BORD</name>
<dbReference type="RefSeq" id="WP_094847870.1">
    <property type="nucleotide sequence ID" value="NZ_NEVJ01000003.1"/>
</dbReference>
<dbReference type="Pfam" id="PF00126">
    <property type="entry name" value="HTH_1"/>
    <property type="match status" value="1"/>
</dbReference>
<evidence type="ECO:0000256" key="3">
    <source>
        <dbReference type="ARBA" id="ARBA00023125"/>
    </source>
</evidence>
<evidence type="ECO:0000256" key="1">
    <source>
        <dbReference type="ARBA" id="ARBA00009437"/>
    </source>
</evidence>
<dbReference type="GO" id="GO:0003700">
    <property type="term" value="F:DNA-binding transcription factor activity"/>
    <property type="evidence" value="ECO:0007669"/>
    <property type="project" value="InterPro"/>
</dbReference>
<dbReference type="PROSITE" id="PS50931">
    <property type="entry name" value="HTH_LYSR"/>
    <property type="match status" value="1"/>
</dbReference>
<evidence type="ECO:0000313" key="7">
    <source>
        <dbReference type="Proteomes" id="UP000216857"/>
    </source>
</evidence>
<proteinExistence type="inferred from homology"/>
<dbReference type="CDD" id="cd05466">
    <property type="entry name" value="PBP2_LTTR_substrate"/>
    <property type="match status" value="1"/>
</dbReference>
<dbReference type="Pfam" id="PF03466">
    <property type="entry name" value="LysR_substrate"/>
    <property type="match status" value="1"/>
</dbReference>
<dbReference type="InterPro" id="IPR036388">
    <property type="entry name" value="WH-like_DNA-bd_sf"/>
</dbReference>
<comment type="caution">
    <text evidence="6">The sequence shown here is derived from an EMBL/GenBank/DDBJ whole genome shotgun (WGS) entry which is preliminary data.</text>
</comment>
<evidence type="ECO:0000259" key="5">
    <source>
        <dbReference type="PROSITE" id="PS50931"/>
    </source>
</evidence>
<dbReference type="InterPro" id="IPR005119">
    <property type="entry name" value="LysR_subst-bd"/>
</dbReference>
<dbReference type="Gene3D" id="3.40.190.290">
    <property type="match status" value="1"/>
</dbReference>
<keyword evidence="4" id="KW-0804">Transcription</keyword>
<gene>
    <name evidence="6" type="ORF">CAL26_16245</name>
</gene>
<keyword evidence="7" id="KW-1185">Reference proteome</keyword>
<dbReference type="Gene3D" id="1.10.10.10">
    <property type="entry name" value="Winged helix-like DNA-binding domain superfamily/Winged helix DNA-binding domain"/>
    <property type="match status" value="1"/>
</dbReference>
<accession>A0A261R2G7</accession>
<dbReference type="PANTHER" id="PTHR30537:SF3">
    <property type="entry name" value="TRANSCRIPTIONAL REGULATORY PROTEIN"/>
    <property type="match status" value="1"/>
</dbReference>
<dbReference type="SUPFAM" id="SSF53850">
    <property type="entry name" value="Periplasmic binding protein-like II"/>
    <property type="match status" value="1"/>
</dbReference>
<dbReference type="GO" id="GO:0006351">
    <property type="term" value="P:DNA-templated transcription"/>
    <property type="evidence" value="ECO:0007669"/>
    <property type="project" value="TreeGrafter"/>
</dbReference>
<dbReference type="FunFam" id="1.10.10.10:FF:000001">
    <property type="entry name" value="LysR family transcriptional regulator"/>
    <property type="match status" value="1"/>
</dbReference>
<dbReference type="SUPFAM" id="SSF46785">
    <property type="entry name" value="Winged helix' DNA-binding domain"/>
    <property type="match status" value="1"/>
</dbReference>
<keyword evidence="3" id="KW-0238">DNA-binding</keyword>
<reference evidence="6" key="1">
    <citation type="submission" date="2017-05" db="EMBL/GenBank/DDBJ databases">
        <title>Complete and WGS of Bordetella genogroups.</title>
        <authorList>
            <person name="Spilker T."/>
            <person name="Lipuma J."/>
        </authorList>
    </citation>
    <scope>NUCLEOTIDE SEQUENCE</scope>
    <source>
        <strain evidence="6">AU21707</strain>
    </source>
</reference>
<dbReference type="InterPro" id="IPR000847">
    <property type="entry name" value="LysR_HTH_N"/>
</dbReference>
<feature type="domain" description="HTH lysR-type" evidence="5">
    <location>
        <begin position="1"/>
        <end position="58"/>
    </location>
</feature>
<comment type="similarity">
    <text evidence="1">Belongs to the LysR transcriptional regulatory family.</text>
</comment>
<dbReference type="PANTHER" id="PTHR30537">
    <property type="entry name" value="HTH-TYPE TRANSCRIPTIONAL REGULATOR"/>
    <property type="match status" value="1"/>
</dbReference>
<dbReference type="OrthoDB" id="9072091at2"/>
<sequence>MDWSDLRIFLAIAREGSLGAAARVLGQTQPTMGRRLKSLEQQVGHVLFQRTQHGFVPTDEGQALLAHAERMEAEALAAMRELSGAETQLSGLLRVSCSDWFGTLLLTPVIAEFSERHPGVTIELLTDPRLYSLPHREADCVMRILPFEDPDVVSKKLLRTQYALYGRAGQWRAAPGGGQGCRLVLMDTAFGNMPDVAWVTRLLPHATVAARSNSREAQARLCALGVGLAVLPRPLGDATPGIEPIDLGEPPPSRDTWLGYHRDMRRQPRLSRFVELVSDRLSDAGRRGARR</sequence>
<dbReference type="GO" id="GO:0043565">
    <property type="term" value="F:sequence-specific DNA binding"/>
    <property type="evidence" value="ECO:0007669"/>
    <property type="project" value="TreeGrafter"/>
</dbReference>
<evidence type="ECO:0000256" key="4">
    <source>
        <dbReference type="ARBA" id="ARBA00023163"/>
    </source>
</evidence>
<dbReference type="EMBL" id="NEVJ01000003">
    <property type="protein sequence ID" value="OZI19199.1"/>
    <property type="molecule type" value="Genomic_DNA"/>
</dbReference>
<keyword evidence="2" id="KW-0805">Transcription regulation</keyword>
<evidence type="ECO:0000256" key="2">
    <source>
        <dbReference type="ARBA" id="ARBA00023015"/>
    </source>
</evidence>
<protein>
    <submittedName>
        <fullName evidence="6">LysR family transcriptional regulator</fullName>
    </submittedName>
</protein>
<dbReference type="Proteomes" id="UP000216857">
    <property type="component" value="Unassembled WGS sequence"/>
</dbReference>
<dbReference type="PRINTS" id="PR00039">
    <property type="entry name" value="HTHLYSR"/>
</dbReference>